<comment type="similarity">
    <text evidence="5">Belongs to the TAF13 family.</text>
</comment>
<evidence type="ECO:0000313" key="9">
    <source>
        <dbReference type="Proteomes" id="UP000186955"/>
    </source>
</evidence>
<feature type="compositionally biased region" description="Basic and acidic residues" evidence="7">
    <location>
        <begin position="109"/>
        <end position="125"/>
    </location>
</feature>
<comment type="subcellular location">
    <subcellularLocation>
        <location evidence="1">Nucleus</location>
    </subcellularLocation>
</comment>
<protein>
    <recommendedName>
        <fullName evidence="6">Transcription initiation factor TFIID subunit 13</fullName>
    </recommendedName>
</protein>
<dbReference type="Pfam" id="PF02269">
    <property type="entry name" value="TFIID-18kDa"/>
    <property type="match status" value="1"/>
</dbReference>
<dbReference type="GO" id="GO:0003743">
    <property type="term" value="F:translation initiation factor activity"/>
    <property type="evidence" value="ECO:0007669"/>
    <property type="project" value="UniProtKB-KW"/>
</dbReference>
<evidence type="ECO:0000313" key="8">
    <source>
        <dbReference type="EMBL" id="OKP01379.1"/>
    </source>
</evidence>
<keyword evidence="9" id="KW-1185">Reference proteome</keyword>
<evidence type="ECO:0000256" key="3">
    <source>
        <dbReference type="ARBA" id="ARBA00023163"/>
    </source>
</evidence>
<dbReference type="GO" id="GO:0046982">
    <property type="term" value="F:protein heterodimerization activity"/>
    <property type="evidence" value="ECO:0007669"/>
    <property type="project" value="InterPro"/>
</dbReference>
<dbReference type="PANTHER" id="PTHR11380">
    <property type="entry name" value="TRANSCRIPTION INITIATION FACTOR TFIID/SUPT3-RELATED"/>
    <property type="match status" value="1"/>
</dbReference>
<keyword evidence="8" id="KW-0396">Initiation factor</keyword>
<keyword evidence="2" id="KW-0805">Transcription regulation</keyword>
<evidence type="ECO:0000256" key="5">
    <source>
        <dbReference type="ARBA" id="ARBA00038392"/>
    </source>
</evidence>
<name>A0A1Q5TMD5_9EURO</name>
<dbReference type="AlphaFoldDB" id="A0A1Q5TMD5"/>
<evidence type="ECO:0000256" key="2">
    <source>
        <dbReference type="ARBA" id="ARBA00023015"/>
    </source>
</evidence>
<dbReference type="SUPFAM" id="SSF47113">
    <property type="entry name" value="Histone-fold"/>
    <property type="match status" value="1"/>
</dbReference>
<keyword evidence="8" id="KW-0648">Protein biosynthesis</keyword>
<dbReference type="Gene3D" id="1.10.20.10">
    <property type="entry name" value="Histone, subunit A"/>
    <property type="match status" value="1"/>
</dbReference>
<dbReference type="CDD" id="cd07978">
    <property type="entry name" value="HFD_TAF13"/>
    <property type="match status" value="1"/>
</dbReference>
<evidence type="ECO:0000256" key="4">
    <source>
        <dbReference type="ARBA" id="ARBA00023242"/>
    </source>
</evidence>
<dbReference type="GO" id="GO:0051123">
    <property type="term" value="P:RNA polymerase II preinitiation complex assembly"/>
    <property type="evidence" value="ECO:0007669"/>
    <property type="project" value="TreeGrafter"/>
</dbReference>
<dbReference type="InterPro" id="IPR009072">
    <property type="entry name" value="Histone-fold"/>
</dbReference>
<keyword evidence="4" id="KW-0539">Nucleus</keyword>
<dbReference type="Proteomes" id="UP000186955">
    <property type="component" value="Unassembled WGS sequence"/>
</dbReference>
<feature type="compositionally biased region" description="Basic residues" evidence="7">
    <location>
        <begin position="147"/>
        <end position="158"/>
    </location>
</feature>
<dbReference type="PANTHER" id="PTHR11380:SF5">
    <property type="entry name" value="TRANSCRIPTION INITIATION FACTOR TFIID SUBUNIT 13"/>
    <property type="match status" value="1"/>
</dbReference>
<reference evidence="8 9" key="1">
    <citation type="submission" date="2016-10" db="EMBL/GenBank/DDBJ databases">
        <title>Genome sequence of the ascomycete fungus Penicillium subrubescens.</title>
        <authorList>
            <person name="De Vries R.P."/>
            <person name="Peng M."/>
            <person name="Dilokpimol A."/>
            <person name="Hilden K."/>
            <person name="Makela M.R."/>
            <person name="Grigoriev I."/>
            <person name="Riley R."/>
            <person name="Granchi Z."/>
        </authorList>
    </citation>
    <scope>NUCLEOTIDE SEQUENCE [LARGE SCALE GENOMIC DNA]</scope>
    <source>
        <strain evidence="8 9">CBS 132785</strain>
    </source>
</reference>
<evidence type="ECO:0000256" key="7">
    <source>
        <dbReference type="SAM" id="MobiDB-lite"/>
    </source>
</evidence>
<proteinExistence type="inferred from homology"/>
<feature type="region of interest" description="Disordered" evidence="7">
    <location>
        <begin position="109"/>
        <end position="178"/>
    </location>
</feature>
<keyword evidence="3" id="KW-0804">Transcription</keyword>
<comment type="caution">
    <text evidence="8">The sequence shown here is derived from an EMBL/GenBank/DDBJ whole genome shotgun (WGS) entry which is preliminary data.</text>
</comment>
<accession>A0A1Q5TMD5</accession>
<dbReference type="EMBL" id="MNBE01000639">
    <property type="protein sequence ID" value="OKP01379.1"/>
    <property type="molecule type" value="Genomic_DNA"/>
</dbReference>
<evidence type="ECO:0000256" key="1">
    <source>
        <dbReference type="ARBA" id="ARBA00004123"/>
    </source>
</evidence>
<dbReference type="InterPro" id="IPR003195">
    <property type="entry name" value="TFIID_TAF13"/>
</dbReference>
<sequence>MAEPRARAARHKGQMNFSSELRLLLLAYGDPSPHPSFPSEPLPETVRVLDEIVTDFILELCHGAAQVAHHARRQKIKVDDFRFALRRDPNKLGRVQELLRMERELKEARKAFDQNDDQVAKDAGKKGAAPPEDLDTESVAGTTTTAKKGKGKGKRAAAPRRESDATEESVPKKRKTIG</sequence>
<dbReference type="STRING" id="1316194.A0A1Q5TMD5"/>
<evidence type="ECO:0000256" key="6">
    <source>
        <dbReference type="ARBA" id="ARBA00040136"/>
    </source>
</evidence>
<gene>
    <name evidence="8" type="ORF">PENSUB_7369</name>
</gene>
<dbReference type="GO" id="GO:0005669">
    <property type="term" value="C:transcription factor TFIID complex"/>
    <property type="evidence" value="ECO:0007669"/>
    <property type="project" value="TreeGrafter"/>
</dbReference>
<organism evidence="8 9">
    <name type="scientific">Penicillium subrubescens</name>
    <dbReference type="NCBI Taxonomy" id="1316194"/>
    <lineage>
        <taxon>Eukaryota</taxon>
        <taxon>Fungi</taxon>
        <taxon>Dikarya</taxon>
        <taxon>Ascomycota</taxon>
        <taxon>Pezizomycotina</taxon>
        <taxon>Eurotiomycetes</taxon>
        <taxon>Eurotiomycetidae</taxon>
        <taxon>Eurotiales</taxon>
        <taxon>Aspergillaceae</taxon>
        <taxon>Penicillium</taxon>
    </lineage>
</organism>